<dbReference type="Proteomes" id="UP000188603">
    <property type="component" value="Chromosome"/>
</dbReference>
<keyword evidence="2" id="KW-0472">Membrane</keyword>
<dbReference type="KEGG" id="ntr:B0W44_00465"/>
<accession>A0A1U9K375</accession>
<gene>
    <name evidence="4" type="ORF">B0W44_00465</name>
</gene>
<evidence type="ECO:0000313" key="4">
    <source>
        <dbReference type="EMBL" id="AQS54494.1"/>
    </source>
</evidence>
<sequence length="259" mass="29860">MKIPYLNNERGNTLMVVLGLLIAAIFISFIFFDFFTTFANKRVSQTGADAAALGAAQKIKEIYDAKLDDEIEERMDQLREEANHLVDELLGRHEDEEGNTEDDEGEDESEEPEVTEDEAWEEVLDEMDIPDELRDAIRYPWADFDANEALKYLFHNPWYKDIFSFDNDIEEINDVVCEEIVNTESEWREAARYYAVTNGAKEDVDIDFIGDEFRVYVRVKREPSFITVDESLFGEGERDIYAEAEASIKTPTGIDIICD</sequence>
<keyword evidence="2" id="KW-1133">Transmembrane helix</keyword>
<keyword evidence="5" id="KW-1185">Reference proteome</keyword>
<dbReference type="EMBL" id="CP019699">
    <property type="protein sequence ID" value="AQS54494.1"/>
    <property type="molecule type" value="Genomic_DNA"/>
</dbReference>
<evidence type="ECO:0000256" key="2">
    <source>
        <dbReference type="SAM" id="Phobius"/>
    </source>
</evidence>
<dbReference type="AlphaFoldDB" id="A0A1U9K375"/>
<feature type="domain" description="Putative Flp pilus-assembly TadG-like N-terminal" evidence="3">
    <location>
        <begin position="11"/>
        <end position="57"/>
    </location>
</feature>
<feature type="compositionally biased region" description="Acidic residues" evidence="1">
    <location>
        <begin position="96"/>
        <end position="122"/>
    </location>
</feature>
<keyword evidence="2" id="KW-0812">Transmembrane</keyword>
<organism evidence="4 5">
    <name type="scientific">Novibacillus thermophilus</name>
    <dbReference type="NCBI Taxonomy" id="1471761"/>
    <lineage>
        <taxon>Bacteria</taxon>
        <taxon>Bacillati</taxon>
        <taxon>Bacillota</taxon>
        <taxon>Bacilli</taxon>
        <taxon>Bacillales</taxon>
        <taxon>Thermoactinomycetaceae</taxon>
        <taxon>Novibacillus</taxon>
    </lineage>
</organism>
<dbReference type="OrthoDB" id="2939683at2"/>
<evidence type="ECO:0000256" key="1">
    <source>
        <dbReference type="SAM" id="MobiDB-lite"/>
    </source>
</evidence>
<reference evidence="4 5" key="1">
    <citation type="journal article" date="2015" name="Int. J. Syst. Evol. Microbiol.">
        <title>Novibacillus thermophilus gen. nov., sp. nov., a Gram-staining-negative and moderately thermophilic member of the family Thermoactinomycetaceae.</title>
        <authorList>
            <person name="Yang G."/>
            <person name="Chen J."/>
            <person name="Zhou S."/>
        </authorList>
    </citation>
    <scope>NUCLEOTIDE SEQUENCE [LARGE SCALE GENOMIC DNA]</scope>
    <source>
        <strain evidence="4 5">SG-1</strain>
    </source>
</reference>
<dbReference type="STRING" id="1471761.B0W44_00465"/>
<dbReference type="InterPro" id="IPR028087">
    <property type="entry name" value="Tad_N"/>
</dbReference>
<feature type="region of interest" description="Disordered" evidence="1">
    <location>
        <begin position="88"/>
        <end position="122"/>
    </location>
</feature>
<protein>
    <recommendedName>
        <fullName evidence="3">Putative Flp pilus-assembly TadG-like N-terminal domain-containing protein</fullName>
    </recommendedName>
</protein>
<feature type="transmembrane region" description="Helical" evidence="2">
    <location>
        <begin position="12"/>
        <end position="32"/>
    </location>
</feature>
<dbReference type="Pfam" id="PF13400">
    <property type="entry name" value="Tad"/>
    <property type="match status" value="1"/>
</dbReference>
<name>A0A1U9K375_9BACL</name>
<evidence type="ECO:0000313" key="5">
    <source>
        <dbReference type="Proteomes" id="UP000188603"/>
    </source>
</evidence>
<dbReference type="RefSeq" id="WP_077718312.1">
    <property type="nucleotide sequence ID" value="NZ_CP019699.1"/>
</dbReference>
<evidence type="ECO:0000259" key="3">
    <source>
        <dbReference type="Pfam" id="PF13400"/>
    </source>
</evidence>
<proteinExistence type="predicted"/>